<dbReference type="NCBIfam" id="TIGR00393">
    <property type="entry name" value="kpsF"/>
    <property type="match status" value="1"/>
</dbReference>
<feature type="site" description="Catalytically relevant" evidence="6">
    <location>
        <position position="196"/>
    </location>
</feature>
<dbReference type="AlphaFoldDB" id="A0A7V4XT82"/>
<evidence type="ECO:0000259" key="8">
    <source>
        <dbReference type="PROSITE" id="PS51371"/>
    </source>
</evidence>
<evidence type="ECO:0000256" key="2">
    <source>
        <dbReference type="ARBA" id="ARBA00022737"/>
    </source>
</evidence>
<dbReference type="GO" id="GO:0046872">
    <property type="term" value="F:metal ion binding"/>
    <property type="evidence" value="ECO:0007669"/>
    <property type="project" value="UniProtKB-KW"/>
</dbReference>
<protein>
    <submittedName>
        <fullName evidence="10">KpsF/GutQ family sugar-phosphate isomerase</fullName>
    </submittedName>
</protein>
<dbReference type="PROSITE" id="PS51464">
    <property type="entry name" value="SIS"/>
    <property type="match status" value="1"/>
</dbReference>
<feature type="domain" description="CBS" evidence="8">
    <location>
        <begin position="212"/>
        <end position="273"/>
    </location>
</feature>
<dbReference type="SMART" id="SM00116">
    <property type="entry name" value="CBS"/>
    <property type="match status" value="2"/>
</dbReference>
<dbReference type="Gene3D" id="3.10.580.10">
    <property type="entry name" value="CBS-domain"/>
    <property type="match status" value="1"/>
</dbReference>
<evidence type="ECO:0000256" key="7">
    <source>
        <dbReference type="PROSITE-ProRule" id="PRU00703"/>
    </source>
</evidence>
<keyword evidence="5" id="KW-0479">Metal-binding</keyword>
<feature type="site" description="Catalytically relevant" evidence="6">
    <location>
        <position position="114"/>
    </location>
</feature>
<dbReference type="SUPFAM" id="SSF53697">
    <property type="entry name" value="SIS domain"/>
    <property type="match status" value="1"/>
</dbReference>
<feature type="domain" description="SIS" evidence="9">
    <location>
        <begin position="41"/>
        <end position="187"/>
    </location>
</feature>
<dbReference type="GO" id="GO:0019146">
    <property type="term" value="F:arabinose-5-phosphate isomerase activity"/>
    <property type="evidence" value="ECO:0007669"/>
    <property type="project" value="UniProtKB-ARBA"/>
</dbReference>
<accession>A0A7V4XT82</accession>
<dbReference type="InterPro" id="IPR000644">
    <property type="entry name" value="CBS_dom"/>
</dbReference>
<dbReference type="PROSITE" id="PS51371">
    <property type="entry name" value="CBS"/>
    <property type="match status" value="2"/>
</dbReference>
<evidence type="ECO:0000256" key="3">
    <source>
        <dbReference type="ARBA" id="ARBA00023122"/>
    </source>
</evidence>
<feature type="domain" description="CBS" evidence="8">
    <location>
        <begin position="279"/>
        <end position="331"/>
    </location>
</feature>
<evidence type="ECO:0000256" key="6">
    <source>
        <dbReference type="PIRSR" id="PIRSR004692-3"/>
    </source>
</evidence>
<dbReference type="CDD" id="cd04604">
    <property type="entry name" value="CBS_pair_SIS_assoc"/>
    <property type="match status" value="1"/>
</dbReference>
<evidence type="ECO:0000256" key="5">
    <source>
        <dbReference type="PIRSR" id="PIRSR004692-2"/>
    </source>
</evidence>
<sequence length="331" mass="34933">MTPSDIEPGRTPAQLVRTEAAALLALAERLEGPMQAAFERAVETVVACGRDRGRVVVTGMGKSGIIAQKIAATLSSTGTPALFLHPAEAVHGDLGMIARGDVVLALSASGETEEILRLLATLKRMGDALLSFCCNLNSTLAGASDVALDVSVPGEACDMGLAPTASTTAMLALGDALAIAVSMRKGFRAEDFAELHPGGKLGKRLARVHELMHAGEAVPRVNPATPMKDVIYEMSRKGLGMTTVVEGERLAGILSDGDLRRLLEHDGAACLDKTAAEVMNPRPQTIAPGELAARALHRMEERKITSLVVVDEAGRLQGVLHLHDLWETELF</sequence>
<comment type="similarity">
    <text evidence="1 4">Belongs to the SIS family. GutQ/KpsF subfamily.</text>
</comment>
<name>A0A7V4XT82_9BACT</name>
<dbReference type="Pfam" id="PF00571">
    <property type="entry name" value="CBS"/>
    <property type="match status" value="2"/>
</dbReference>
<dbReference type="InterPro" id="IPR004800">
    <property type="entry name" value="KdsD/KpsF-type"/>
</dbReference>
<dbReference type="GO" id="GO:0005975">
    <property type="term" value="P:carbohydrate metabolic process"/>
    <property type="evidence" value="ECO:0007669"/>
    <property type="project" value="InterPro"/>
</dbReference>
<dbReference type="InterPro" id="IPR050986">
    <property type="entry name" value="GutQ/KpsF_isomerases"/>
</dbReference>
<dbReference type="Gene3D" id="3.40.50.10490">
    <property type="entry name" value="Glucose-6-phosphate isomerase like protein, domain 1"/>
    <property type="match status" value="1"/>
</dbReference>
<dbReference type="InterPro" id="IPR035474">
    <property type="entry name" value="SIS_Kpsf"/>
</dbReference>
<evidence type="ECO:0000256" key="1">
    <source>
        <dbReference type="ARBA" id="ARBA00008165"/>
    </source>
</evidence>
<feature type="site" description="Catalytically relevant" evidence="6">
    <location>
        <position position="62"/>
    </location>
</feature>
<feature type="binding site" evidence="5">
    <location>
        <position position="85"/>
    </location>
    <ligand>
        <name>Zn(2+)</name>
        <dbReference type="ChEBI" id="CHEBI:29105"/>
    </ligand>
</feature>
<dbReference type="PIRSF" id="PIRSF004692">
    <property type="entry name" value="KdsD_KpsF"/>
    <property type="match status" value="1"/>
</dbReference>
<dbReference type="InterPro" id="IPR046348">
    <property type="entry name" value="SIS_dom_sf"/>
</dbReference>
<keyword evidence="2" id="KW-0677">Repeat</keyword>
<dbReference type="FunFam" id="3.40.50.10490:FF:000011">
    <property type="entry name" value="Arabinose 5-phosphate isomerase"/>
    <property type="match status" value="1"/>
</dbReference>
<evidence type="ECO:0000259" key="9">
    <source>
        <dbReference type="PROSITE" id="PS51464"/>
    </source>
</evidence>
<dbReference type="InterPro" id="IPR046342">
    <property type="entry name" value="CBS_dom_sf"/>
</dbReference>
<keyword evidence="3 7" id="KW-0129">CBS domain</keyword>
<keyword evidence="10" id="KW-0413">Isomerase</keyword>
<evidence type="ECO:0000313" key="10">
    <source>
        <dbReference type="EMBL" id="HGY94662.1"/>
    </source>
</evidence>
<dbReference type="PANTHER" id="PTHR42745:SF1">
    <property type="entry name" value="ARABINOSE 5-PHOSPHATE ISOMERASE KDSD"/>
    <property type="match status" value="1"/>
</dbReference>
<dbReference type="EMBL" id="DTKL01000053">
    <property type="protein sequence ID" value="HGY94662.1"/>
    <property type="molecule type" value="Genomic_DNA"/>
</dbReference>
<dbReference type="PANTHER" id="PTHR42745">
    <property type="match status" value="1"/>
</dbReference>
<reference evidence="10" key="1">
    <citation type="journal article" date="2020" name="mSystems">
        <title>Genome- and Community-Level Interaction Insights into Carbon Utilization and Element Cycling Functions of Hydrothermarchaeota in Hydrothermal Sediment.</title>
        <authorList>
            <person name="Zhou Z."/>
            <person name="Liu Y."/>
            <person name="Xu W."/>
            <person name="Pan J."/>
            <person name="Luo Z.H."/>
            <person name="Li M."/>
        </authorList>
    </citation>
    <scope>NUCLEOTIDE SEQUENCE [LARGE SCALE GENOMIC DNA]</scope>
    <source>
        <strain evidence="10">SpSt-855</strain>
    </source>
</reference>
<dbReference type="CDD" id="cd05014">
    <property type="entry name" value="SIS_Kpsf"/>
    <property type="match status" value="1"/>
</dbReference>
<dbReference type="InterPro" id="IPR001347">
    <property type="entry name" value="SIS_dom"/>
</dbReference>
<proteinExistence type="inferred from homology"/>
<gene>
    <name evidence="10" type="ORF">ENW50_08285</name>
</gene>
<evidence type="ECO:0000256" key="4">
    <source>
        <dbReference type="PIRNR" id="PIRNR004692"/>
    </source>
</evidence>
<dbReference type="Pfam" id="PF01380">
    <property type="entry name" value="SIS"/>
    <property type="match status" value="1"/>
</dbReference>
<organism evidence="10">
    <name type="scientific">Acidobacterium capsulatum</name>
    <dbReference type="NCBI Taxonomy" id="33075"/>
    <lineage>
        <taxon>Bacteria</taxon>
        <taxon>Pseudomonadati</taxon>
        <taxon>Acidobacteriota</taxon>
        <taxon>Terriglobia</taxon>
        <taxon>Terriglobales</taxon>
        <taxon>Acidobacteriaceae</taxon>
        <taxon>Acidobacterium</taxon>
    </lineage>
</organism>
<dbReference type="GO" id="GO:0097367">
    <property type="term" value="F:carbohydrate derivative binding"/>
    <property type="evidence" value="ECO:0007669"/>
    <property type="project" value="InterPro"/>
</dbReference>
<keyword evidence="5" id="KW-0862">Zinc</keyword>
<comment type="caution">
    <text evidence="10">The sequence shown here is derived from an EMBL/GenBank/DDBJ whole genome shotgun (WGS) entry which is preliminary data.</text>
</comment>
<feature type="site" description="Catalytically relevant" evidence="6">
    <location>
        <position position="155"/>
    </location>
</feature>
<dbReference type="GO" id="GO:1901135">
    <property type="term" value="P:carbohydrate derivative metabolic process"/>
    <property type="evidence" value="ECO:0007669"/>
    <property type="project" value="InterPro"/>
</dbReference>